<dbReference type="Gene3D" id="1.20.1640.10">
    <property type="entry name" value="Multidrug efflux transporter AcrB transmembrane domain"/>
    <property type="match status" value="1"/>
</dbReference>
<dbReference type="OrthoDB" id="9757940at2"/>
<sequence>MKDLPSDAHSLCLLFRSQDNGPSHVSDPCCLKTVYRAVLSRLMRKSWLVISLLVMAFGGTSAVWHTQIRNGGGFASRSAGLHALTVTGLGAAIRRRSGGEGSGMAKFVMSKRAAGVVLAAAVLLVFGAVAAAESWRVAVILSCTTLFSLVGCVMANWLGNGGGLSWEVLTGFLMVLVLATLQGVQQVRHYRLLEKEIPWGAGTRLALRGAEERLTCSVTMLLFGLIAVQPFVLNGGSGPHSIAVAVLGGLIAATVATLFFLPVLYARHSHVPYWKQIICETA</sequence>
<protein>
    <submittedName>
        <fullName evidence="2">AcrB/AcrD/AcrF family protein</fullName>
    </submittedName>
</protein>
<evidence type="ECO:0000313" key="3">
    <source>
        <dbReference type="Proteomes" id="UP000295662"/>
    </source>
</evidence>
<dbReference type="PANTHER" id="PTHR32063:SF24">
    <property type="entry name" value="CATION EFFLUX SYSTEM (ACRB_ACRD_ACRF FAMILY)"/>
    <property type="match status" value="1"/>
</dbReference>
<dbReference type="SUPFAM" id="SSF82866">
    <property type="entry name" value="Multidrug efflux transporter AcrB transmembrane domain"/>
    <property type="match status" value="1"/>
</dbReference>
<feature type="transmembrane region" description="Helical" evidence="1">
    <location>
        <begin position="46"/>
        <end position="64"/>
    </location>
</feature>
<proteinExistence type="predicted"/>
<comment type="caution">
    <text evidence="2">The sequence shown here is derived from an EMBL/GenBank/DDBJ whole genome shotgun (WGS) entry which is preliminary data.</text>
</comment>
<dbReference type="Pfam" id="PF00873">
    <property type="entry name" value="ACR_tran"/>
    <property type="match status" value="1"/>
</dbReference>
<organism evidence="2 3">
    <name type="scientific">Prosthecobacter fusiformis</name>
    <dbReference type="NCBI Taxonomy" id="48464"/>
    <lineage>
        <taxon>Bacteria</taxon>
        <taxon>Pseudomonadati</taxon>
        <taxon>Verrucomicrobiota</taxon>
        <taxon>Verrucomicrobiia</taxon>
        <taxon>Verrucomicrobiales</taxon>
        <taxon>Verrucomicrobiaceae</taxon>
        <taxon>Prosthecobacter</taxon>
    </lineage>
</organism>
<feature type="transmembrane region" description="Helical" evidence="1">
    <location>
        <begin position="139"/>
        <end position="158"/>
    </location>
</feature>
<dbReference type="EMBL" id="SOCA01000001">
    <property type="protein sequence ID" value="TDU81232.1"/>
    <property type="molecule type" value="Genomic_DNA"/>
</dbReference>
<dbReference type="GO" id="GO:0042910">
    <property type="term" value="F:xenobiotic transmembrane transporter activity"/>
    <property type="evidence" value="ECO:0007669"/>
    <property type="project" value="TreeGrafter"/>
</dbReference>
<feature type="transmembrane region" description="Helical" evidence="1">
    <location>
        <begin position="164"/>
        <end position="184"/>
    </location>
</feature>
<feature type="transmembrane region" description="Helical" evidence="1">
    <location>
        <begin position="244"/>
        <end position="266"/>
    </location>
</feature>
<gene>
    <name evidence="2" type="ORF">EI77_00535</name>
</gene>
<evidence type="ECO:0000256" key="1">
    <source>
        <dbReference type="SAM" id="Phobius"/>
    </source>
</evidence>
<dbReference type="Proteomes" id="UP000295662">
    <property type="component" value="Unassembled WGS sequence"/>
</dbReference>
<feature type="transmembrane region" description="Helical" evidence="1">
    <location>
        <begin position="113"/>
        <end position="132"/>
    </location>
</feature>
<dbReference type="AlphaFoldDB" id="A0A4R7SPU2"/>
<keyword evidence="1" id="KW-1133">Transmembrane helix</keyword>
<dbReference type="InterPro" id="IPR001036">
    <property type="entry name" value="Acrflvin-R"/>
</dbReference>
<name>A0A4R7SPU2_9BACT</name>
<keyword evidence="1" id="KW-0472">Membrane</keyword>
<evidence type="ECO:0000313" key="2">
    <source>
        <dbReference type="EMBL" id="TDU81232.1"/>
    </source>
</evidence>
<dbReference type="GO" id="GO:0005886">
    <property type="term" value="C:plasma membrane"/>
    <property type="evidence" value="ECO:0007669"/>
    <property type="project" value="TreeGrafter"/>
</dbReference>
<dbReference type="RefSeq" id="WP_133793203.1">
    <property type="nucleotide sequence ID" value="NZ_SOCA01000001.1"/>
</dbReference>
<accession>A0A4R7SPU2</accession>
<keyword evidence="1" id="KW-0812">Transmembrane</keyword>
<dbReference type="PANTHER" id="PTHR32063">
    <property type="match status" value="1"/>
</dbReference>
<feature type="transmembrane region" description="Helical" evidence="1">
    <location>
        <begin position="214"/>
        <end position="232"/>
    </location>
</feature>
<keyword evidence="3" id="KW-1185">Reference proteome</keyword>
<reference evidence="2 3" key="1">
    <citation type="submission" date="2019-03" db="EMBL/GenBank/DDBJ databases">
        <title>Genomic Encyclopedia of Archaeal and Bacterial Type Strains, Phase II (KMG-II): from individual species to whole genera.</title>
        <authorList>
            <person name="Goeker M."/>
        </authorList>
    </citation>
    <scope>NUCLEOTIDE SEQUENCE [LARGE SCALE GENOMIC DNA]</scope>
    <source>
        <strain evidence="2 3">ATCC 25309</strain>
    </source>
</reference>